<dbReference type="Proteomes" id="UP000886724">
    <property type="component" value="Unassembled WGS sequence"/>
</dbReference>
<dbReference type="EMBL" id="DXET01000210">
    <property type="protein sequence ID" value="HIX82148.1"/>
    <property type="molecule type" value="Genomic_DNA"/>
</dbReference>
<evidence type="ECO:0000256" key="2">
    <source>
        <dbReference type="ARBA" id="ARBA00023015"/>
    </source>
</evidence>
<dbReference type="InterPro" id="IPR036390">
    <property type="entry name" value="WH_DNA-bd_sf"/>
</dbReference>
<dbReference type="Pfam" id="PF03466">
    <property type="entry name" value="LysR_substrate"/>
    <property type="match status" value="1"/>
</dbReference>
<dbReference type="PANTHER" id="PTHR30126:SF64">
    <property type="entry name" value="HTH-TYPE TRANSCRIPTIONAL REGULATOR CITR"/>
    <property type="match status" value="1"/>
</dbReference>
<organism evidence="6 7">
    <name type="scientific">Candidatus Erysipelatoclostridium merdavium</name>
    <dbReference type="NCBI Taxonomy" id="2838566"/>
    <lineage>
        <taxon>Bacteria</taxon>
        <taxon>Bacillati</taxon>
        <taxon>Bacillota</taxon>
        <taxon>Erysipelotrichia</taxon>
        <taxon>Erysipelotrichales</taxon>
        <taxon>Erysipelotrichales incertae sedis</taxon>
    </lineage>
</organism>
<dbReference type="Pfam" id="PF00126">
    <property type="entry name" value="HTH_1"/>
    <property type="match status" value="1"/>
</dbReference>
<name>A0A9D1XMD0_9FIRM</name>
<comment type="caution">
    <text evidence="6">The sequence shown here is derived from an EMBL/GenBank/DDBJ whole genome shotgun (WGS) entry which is preliminary data.</text>
</comment>
<dbReference type="GO" id="GO:0000976">
    <property type="term" value="F:transcription cis-regulatory region binding"/>
    <property type="evidence" value="ECO:0007669"/>
    <property type="project" value="TreeGrafter"/>
</dbReference>
<reference evidence="6" key="1">
    <citation type="journal article" date="2021" name="PeerJ">
        <title>Extensive microbial diversity within the chicken gut microbiome revealed by metagenomics and culture.</title>
        <authorList>
            <person name="Gilroy R."/>
            <person name="Ravi A."/>
            <person name="Getino M."/>
            <person name="Pursley I."/>
            <person name="Horton D.L."/>
            <person name="Alikhan N.F."/>
            <person name="Baker D."/>
            <person name="Gharbi K."/>
            <person name="Hall N."/>
            <person name="Watson M."/>
            <person name="Adriaenssens E.M."/>
            <person name="Foster-Nyarko E."/>
            <person name="Jarju S."/>
            <person name="Secka A."/>
            <person name="Antonio M."/>
            <person name="Oren A."/>
            <person name="Chaudhuri R.R."/>
            <person name="La Ragione R."/>
            <person name="Hildebrand F."/>
            <person name="Pallen M.J."/>
        </authorList>
    </citation>
    <scope>NUCLEOTIDE SEQUENCE</scope>
    <source>
        <strain evidence="6">ChiGjej1B1-14440</strain>
    </source>
</reference>
<dbReference type="Gene3D" id="3.40.190.10">
    <property type="entry name" value="Periplasmic binding protein-like II"/>
    <property type="match status" value="2"/>
</dbReference>
<dbReference type="SUPFAM" id="SSF53850">
    <property type="entry name" value="Periplasmic binding protein-like II"/>
    <property type="match status" value="1"/>
</dbReference>
<dbReference type="InterPro" id="IPR005119">
    <property type="entry name" value="LysR_subst-bd"/>
</dbReference>
<keyword evidence="4" id="KW-0804">Transcription</keyword>
<keyword evidence="2" id="KW-0805">Transcription regulation</keyword>
<sequence>MLDFRIDTFLAVCKFMNFTKASQYLNITQPAVSGHIRYLEEYYQVKLFVYSGKKMYLTKEGKILLEVATTLKHDDIFLKNKLKNRSNKQELIFGATLSVGEYIMPKIINSLLQENCNLAIKMQVANTSELLKGINEGNLDFAIVEGYFNKNEYDYRTFCHENYICVGSSNLKIDPVVDINELFKYNLIIRETGSGSREIIERWLKERNMNLRDFENIIEIGNINMIKHLVANLQGVTFIYQMAVIDEIKQGKLKEIKINDMQISHEINFIWRKNSVFSEYYQQLFALFQLQNTKVLL</sequence>
<evidence type="ECO:0000256" key="4">
    <source>
        <dbReference type="ARBA" id="ARBA00023163"/>
    </source>
</evidence>
<dbReference type="InterPro" id="IPR000847">
    <property type="entry name" value="LysR_HTH_N"/>
</dbReference>
<dbReference type="PRINTS" id="PR00039">
    <property type="entry name" value="HTHLYSR"/>
</dbReference>
<dbReference type="AlphaFoldDB" id="A0A9D1XMD0"/>
<evidence type="ECO:0000256" key="3">
    <source>
        <dbReference type="ARBA" id="ARBA00023125"/>
    </source>
</evidence>
<evidence type="ECO:0000313" key="7">
    <source>
        <dbReference type="Proteomes" id="UP000886724"/>
    </source>
</evidence>
<evidence type="ECO:0000313" key="6">
    <source>
        <dbReference type="EMBL" id="HIX82148.1"/>
    </source>
</evidence>
<dbReference type="PANTHER" id="PTHR30126">
    <property type="entry name" value="HTH-TYPE TRANSCRIPTIONAL REGULATOR"/>
    <property type="match status" value="1"/>
</dbReference>
<comment type="similarity">
    <text evidence="1">Belongs to the LysR transcriptional regulatory family.</text>
</comment>
<dbReference type="SUPFAM" id="SSF46785">
    <property type="entry name" value="Winged helix' DNA-binding domain"/>
    <property type="match status" value="1"/>
</dbReference>
<gene>
    <name evidence="6" type="ORF">H9980_09305</name>
</gene>
<reference evidence="6" key="2">
    <citation type="submission" date="2021-04" db="EMBL/GenBank/DDBJ databases">
        <authorList>
            <person name="Gilroy R."/>
        </authorList>
    </citation>
    <scope>NUCLEOTIDE SEQUENCE</scope>
    <source>
        <strain evidence="6">ChiGjej1B1-14440</strain>
    </source>
</reference>
<dbReference type="PROSITE" id="PS50931">
    <property type="entry name" value="HTH_LYSR"/>
    <property type="match status" value="1"/>
</dbReference>
<evidence type="ECO:0000256" key="1">
    <source>
        <dbReference type="ARBA" id="ARBA00009437"/>
    </source>
</evidence>
<feature type="domain" description="HTH lysR-type" evidence="5">
    <location>
        <begin position="1"/>
        <end position="58"/>
    </location>
</feature>
<accession>A0A9D1XMD0</accession>
<protein>
    <submittedName>
        <fullName evidence="6">LysR family transcriptional regulator</fullName>
    </submittedName>
</protein>
<dbReference type="Gene3D" id="1.10.10.10">
    <property type="entry name" value="Winged helix-like DNA-binding domain superfamily/Winged helix DNA-binding domain"/>
    <property type="match status" value="1"/>
</dbReference>
<evidence type="ECO:0000259" key="5">
    <source>
        <dbReference type="PROSITE" id="PS50931"/>
    </source>
</evidence>
<dbReference type="GO" id="GO:0003700">
    <property type="term" value="F:DNA-binding transcription factor activity"/>
    <property type="evidence" value="ECO:0007669"/>
    <property type="project" value="InterPro"/>
</dbReference>
<dbReference type="InterPro" id="IPR036388">
    <property type="entry name" value="WH-like_DNA-bd_sf"/>
</dbReference>
<keyword evidence="3" id="KW-0238">DNA-binding</keyword>
<proteinExistence type="inferred from homology"/>